<dbReference type="InterPro" id="IPR017850">
    <property type="entry name" value="Alkaline_phosphatase_core_sf"/>
</dbReference>
<accession>A0A0U1L123</accession>
<keyword evidence="2" id="KW-1185">Reference proteome</keyword>
<dbReference type="SUPFAM" id="SSF53649">
    <property type="entry name" value="Alkaline phosphatase-like"/>
    <property type="match status" value="1"/>
</dbReference>
<dbReference type="EMBL" id="CTRP01000012">
    <property type="protein sequence ID" value="CQR73235.1"/>
    <property type="molecule type" value="Genomic_DNA"/>
</dbReference>
<proteinExistence type="predicted"/>
<protein>
    <submittedName>
        <fullName evidence="1">Uncharacterized protein</fullName>
    </submittedName>
</protein>
<evidence type="ECO:0000313" key="1">
    <source>
        <dbReference type="EMBL" id="CQR73235.1"/>
    </source>
</evidence>
<reference evidence="2" key="1">
    <citation type="submission" date="2015-03" db="EMBL/GenBank/DDBJ databases">
        <authorList>
            <person name="Nijsse Bart"/>
        </authorList>
    </citation>
    <scope>NUCLEOTIDE SEQUENCE [LARGE SCALE GENOMIC DNA]</scope>
</reference>
<evidence type="ECO:0000313" key="2">
    <source>
        <dbReference type="Proteomes" id="UP000049855"/>
    </source>
</evidence>
<gene>
    <name evidence="1" type="ORF">SpAn4DRAFT_2467</name>
</gene>
<sequence length="373" mass="41944">MSLAIIDAREWQNTFDLKTGHKRQDNSPKTQMVKAVLGEHPFPGDIADKGNQWVTDTALDLVDRYDPNFVFLIYAQQYYSFRFEHPGEAKRQQLIDAVFEEVERFRDESGFFPVVVGTGDMIPVTEYIDLSRLDGLAITTHWLTRYAGLYGITPADMRYLRQLAGIERLVSKEEFMSLFSGEPVSADRLPEYLAVAKEGYCFRSTLLRQPLMIPACNHSIPVSGALGEINSITDISDGIDAILREKKVALILVEGVGTQDFRLPYTSCANGKGWYWYENSEAQYLTISTGKHQVFAYPPGYRSYQEDDENKEYPFSGYLTSIPSGTVGERFGGKSIAVGNRSMFMHTVTGTDIAIECFARNLANQGCLGVIHR</sequence>
<organism evidence="1 2">
    <name type="scientific">Sporomusa ovata</name>
    <dbReference type="NCBI Taxonomy" id="2378"/>
    <lineage>
        <taxon>Bacteria</taxon>
        <taxon>Bacillati</taxon>
        <taxon>Bacillota</taxon>
        <taxon>Negativicutes</taxon>
        <taxon>Selenomonadales</taxon>
        <taxon>Sporomusaceae</taxon>
        <taxon>Sporomusa</taxon>
    </lineage>
</organism>
<dbReference type="Proteomes" id="UP000049855">
    <property type="component" value="Unassembled WGS sequence"/>
</dbReference>
<dbReference type="AlphaFoldDB" id="A0A0U1L123"/>
<name>A0A0U1L123_9FIRM</name>
<dbReference type="RefSeq" id="WP_021168023.1">
    <property type="nucleotide sequence ID" value="NZ_CTRP01000012.1"/>
</dbReference>